<organism evidence="1 2">
    <name type="scientific">Adhaeretor mobilis</name>
    <dbReference type="NCBI Taxonomy" id="1930276"/>
    <lineage>
        <taxon>Bacteria</taxon>
        <taxon>Pseudomonadati</taxon>
        <taxon>Planctomycetota</taxon>
        <taxon>Planctomycetia</taxon>
        <taxon>Pirellulales</taxon>
        <taxon>Lacipirellulaceae</taxon>
        <taxon>Adhaeretor</taxon>
    </lineage>
</organism>
<dbReference type="AlphaFoldDB" id="A0A517MTT8"/>
<reference evidence="1 2" key="1">
    <citation type="submission" date="2019-02" db="EMBL/GenBank/DDBJ databases">
        <title>Deep-cultivation of Planctomycetes and their phenomic and genomic characterization uncovers novel biology.</title>
        <authorList>
            <person name="Wiegand S."/>
            <person name="Jogler M."/>
            <person name="Boedeker C."/>
            <person name="Pinto D."/>
            <person name="Vollmers J."/>
            <person name="Rivas-Marin E."/>
            <person name="Kohn T."/>
            <person name="Peeters S.H."/>
            <person name="Heuer A."/>
            <person name="Rast P."/>
            <person name="Oberbeckmann S."/>
            <person name="Bunk B."/>
            <person name="Jeske O."/>
            <person name="Meyerdierks A."/>
            <person name="Storesund J.E."/>
            <person name="Kallscheuer N."/>
            <person name="Luecker S."/>
            <person name="Lage O.M."/>
            <person name="Pohl T."/>
            <person name="Merkel B.J."/>
            <person name="Hornburger P."/>
            <person name="Mueller R.-W."/>
            <person name="Bruemmer F."/>
            <person name="Labrenz M."/>
            <person name="Spormann A.M."/>
            <person name="Op den Camp H."/>
            <person name="Overmann J."/>
            <person name="Amann R."/>
            <person name="Jetten M.S.M."/>
            <person name="Mascher T."/>
            <person name="Medema M.H."/>
            <person name="Devos D.P."/>
            <person name="Kaster A.-K."/>
            <person name="Ovreas L."/>
            <person name="Rohde M."/>
            <person name="Galperin M.Y."/>
            <person name="Jogler C."/>
        </authorList>
    </citation>
    <scope>NUCLEOTIDE SEQUENCE [LARGE SCALE GENOMIC DNA]</scope>
    <source>
        <strain evidence="1 2">HG15A2</strain>
    </source>
</reference>
<gene>
    <name evidence="1" type="ORF">HG15A2_14700</name>
</gene>
<dbReference type="EMBL" id="CP036263">
    <property type="protein sequence ID" value="QDS98197.1"/>
    <property type="molecule type" value="Genomic_DNA"/>
</dbReference>
<evidence type="ECO:0000313" key="2">
    <source>
        <dbReference type="Proteomes" id="UP000319852"/>
    </source>
</evidence>
<protein>
    <submittedName>
        <fullName evidence="1">Uncharacterized protein</fullName>
    </submittedName>
</protein>
<evidence type="ECO:0000313" key="1">
    <source>
        <dbReference type="EMBL" id="QDS98197.1"/>
    </source>
</evidence>
<dbReference type="Proteomes" id="UP000319852">
    <property type="component" value="Chromosome"/>
</dbReference>
<dbReference type="KEGG" id="amob:HG15A2_14700"/>
<proteinExistence type="predicted"/>
<accession>A0A517MTT8</accession>
<sequence>MDAVDEKLLGKLLIEQEATPLPSGLESLLVRTPWRYETIEHSTFNDRLRPKENAVTWISA</sequence>
<keyword evidence="2" id="KW-1185">Reference proteome</keyword>
<name>A0A517MTT8_9BACT</name>